<sequence>MRAVDALAQLSGLSRGAVKRAMNAGAAWTKEKGRRVRLRKATRLLPAGTPVWLYYDEAVLSQPIPEAQCVRREKGWSVWFKPAGLLTQGNQWGDAASLLRQAERALGRPVWLVHRLDRETAGLVLLAHHRQAAGALSRQFQQRQVEKGYRAWVKGEVREGGMIALALDGKPARTRFEVVRTVAAPLPMTEVDITLETGRLHQIRRHFAELGHPVVGDPRYGGAAPLPLQLLAYRLRFRDLSDKVIEAGWPRAQWAEAGFYQREEGVA</sequence>
<dbReference type="InterPro" id="IPR006224">
    <property type="entry name" value="PsdUridine_synth_RluA-like_CS"/>
</dbReference>
<dbReference type="GO" id="GO:0009982">
    <property type="term" value="F:pseudouridine synthase activity"/>
    <property type="evidence" value="ECO:0007669"/>
    <property type="project" value="InterPro"/>
</dbReference>
<proteinExistence type="predicted"/>
<dbReference type="EMBL" id="FSRE01000001">
    <property type="protein sequence ID" value="SIN73297.1"/>
    <property type="molecule type" value="Genomic_DNA"/>
</dbReference>
<reference evidence="2 3" key="1">
    <citation type="submission" date="2016-11" db="EMBL/GenBank/DDBJ databases">
        <authorList>
            <person name="Jaros S."/>
            <person name="Januszkiewicz K."/>
            <person name="Wedrychowicz H."/>
        </authorList>
    </citation>
    <scope>NUCLEOTIDE SEQUENCE [LARGE SCALE GENOMIC DNA]</scope>
    <source>
        <strain evidence="2 3">DSM 17737</strain>
    </source>
</reference>
<dbReference type="InterPro" id="IPR050188">
    <property type="entry name" value="RluA_PseudoU_synthase"/>
</dbReference>
<protein>
    <submittedName>
        <fullName evidence="2">tRNA pseudouridine32 synthase / 23S rRNA pseudouridine746 synthase</fullName>
    </submittedName>
</protein>
<dbReference type="Pfam" id="PF00849">
    <property type="entry name" value="PseudoU_synth_2"/>
    <property type="match status" value="1"/>
</dbReference>
<dbReference type="GO" id="GO:0006396">
    <property type="term" value="P:RNA processing"/>
    <property type="evidence" value="ECO:0007669"/>
    <property type="project" value="UniProtKB-ARBA"/>
</dbReference>
<evidence type="ECO:0000259" key="1">
    <source>
        <dbReference type="Pfam" id="PF00849"/>
    </source>
</evidence>
<dbReference type="CDD" id="cd02869">
    <property type="entry name" value="PseudoU_synth_RluA_like"/>
    <property type="match status" value="1"/>
</dbReference>
<accession>A0A1N6DRG9</accession>
<dbReference type="AlphaFoldDB" id="A0A1N6DRG9"/>
<dbReference type="InterPro" id="IPR020103">
    <property type="entry name" value="PsdUridine_synth_cat_dom_sf"/>
</dbReference>
<dbReference type="PROSITE" id="PS01129">
    <property type="entry name" value="PSI_RLU"/>
    <property type="match status" value="1"/>
</dbReference>
<organism evidence="2 3">
    <name type="scientific">Sulfurivirga caldicuralii</name>
    <dbReference type="NCBI Taxonomy" id="364032"/>
    <lineage>
        <taxon>Bacteria</taxon>
        <taxon>Pseudomonadati</taxon>
        <taxon>Pseudomonadota</taxon>
        <taxon>Gammaproteobacteria</taxon>
        <taxon>Thiotrichales</taxon>
        <taxon>Piscirickettsiaceae</taxon>
        <taxon>Sulfurivirga</taxon>
    </lineage>
</organism>
<dbReference type="PANTHER" id="PTHR21600">
    <property type="entry name" value="MITOCHONDRIAL RNA PSEUDOURIDINE SYNTHASE"/>
    <property type="match status" value="1"/>
</dbReference>
<dbReference type="Gene3D" id="3.30.2350.10">
    <property type="entry name" value="Pseudouridine synthase"/>
    <property type="match status" value="1"/>
</dbReference>
<dbReference type="GO" id="GO:0140098">
    <property type="term" value="F:catalytic activity, acting on RNA"/>
    <property type="evidence" value="ECO:0007669"/>
    <property type="project" value="UniProtKB-ARBA"/>
</dbReference>
<dbReference type="GO" id="GO:0001522">
    <property type="term" value="P:pseudouridine synthesis"/>
    <property type="evidence" value="ECO:0007669"/>
    <property type="project" value="InterPro"/>
</dbReference>
<dbReference type="STRING" id="364032.SAMN05443662_0361"/>
<evidence type="ECO:0000313" key="3">
    <source>
        <dbReference type="Proteomes" id="UP000198461"/>
    </source>
</evidence>
<dbReference type="GO" id="GO:0003723">
    <property type="term" value="F:RNA binding"/>
    <property type="evidence" value="ECO:0007669"/>
    <property type="project" value="InterPro"/>
</dbReference>
<name>A0A1N6DRG9_9GAMM</name>
<keyword evidence="3" id="KW-1185">Reference proteome</keyword>
<dbReference type="SUPFAM" id="SSF55120">
    <property type="entry name" value="Pseudouridine synthase"/>
    <property type="match status" value="1"/>
</dbReference>
<gene>
    <name evidence="2" type="ORF">SAMN05443662_0361</name>
</gene>
<dbReference type="Proteomes" id="UP000198461">
    <property type="component" value="Unassembled WGS sequence"/>
</dbReference>
<dbReference type="InterPro" id="IPR006145">
    <property type="entry name" value="PsdUridine_synth_RsuA/RluA"/>
</dbReference>
<evidence type="ECO:0000313" key="2">
    <source>
        <dbReference type="EMBL" id="SIN73297.1"/>
    </source>
</evidence>
<feature type="domain" description="Pseudouridine synthase RsuA/RluA-like" evidence="1">
    <location>
        <begin position="77"/>
        <end position="208"/>
    </location>
</feature>